<feature type="transmembrane region" description="Helical" evidence="6">
    <location>
        <begin position="112"/>
        <end position="134"/>
    </location>
</feature>
<dbReference type="NCBIfam" id="TIGR00797">
    <property type="entry name" value="matE"/>
    <property type="match status" value="1"/>
</dbReference>
<evidence type="ECO:0000313" key="7">
    <source>
        <dbReference type="EMBL" id="OQS06288.1"/>
    </source>
</evidence>
<accession>A0A1W0A7T7</accession>
<feature type="transmembrane region" description="Helical" evidence="6">
    <location>
        <begin position="215"/>
        <end position="236"/>
    </location>
</feature>
<sequence>MDEAKSLLHVTQDVEKAVVITRPSLREEVVSLIQLAYPLVATFIMEFMPGFLSVALVGHIDSPYTKEYVDAAALSTVFLNVSGLSIGFGLASAMDTLCSQSVGAGKDYMLGVYLQSGMIVLSLAYIPMVLLNFHTTFFLEMLNQDATVAALAGHFSRVTVFCLPSLFLYELLKKVLQAQHIVAPMAFIAVVSNIIYISVGYYLCYYTELGFIGAAYARLASNFAMPLMVFPYLVWNPVYNSWWPEEHSMSSQWGEAMAHITEFITFGVPGMLMMLMEWWAFEVLALMAGWLPNAVLSISVHSVLMNLSAMAYSLFLGISVASTIRVGNALGAYEPERAKTISKASFLMTFSVAIVVATFFMATHEILPKFFINDPSSIEQTQRALIFFVLFEVMDAMNCAAQGILRGMGRQSIGAFVNALAYYVVGIPTSALFGFYFNLDVRGLWMGIAVGMSFALSVYSFTLANTDWKKMADNSVNRLAD</sequence>
<feature type="transmembrane region" description="Helical" evidence="6">
    <location>
        <begin position="345"/>
        <end position="364"/>
    </location>
</feature>
<comment type="subcellular location">
    <subcellularLocation>
        <location evidence="1">Membrane</location>
        <topology evidence="1">Multi-pass membrane protein</topology>
    </subcellularLocation>
</comment>
<keyword evidence="8" id="KW-1185">Reference proteome</keyword>
<evidence type="ECO:0000256" key="1">
    <source>
        <dbReference type="ARBA" id="ARBA00004141"/>
    </source>
</evidence>
<evidence type="ECO:0000256" key="5">
    <source>
        <dbReference type="ARBA" id="ARBA00023136"/>
    </source>
</evidence>
<gene>
    <name evidence="7" type="ORF">THRCLA_01665</name>
</gene>
<feature type="transmembrane region" description="Helical" evidence="6">
    <location>
        <begin position="310"/>
        <end position="333"/>
    </location>
</feature>
<dbReference type="AlphaFoldDB" id="A0A1W0A7T7"/>
<feature type="transmembrane region" description="Helical" evidence="6">
    <location>
        <begin position="413"/>
        <end position="437"/>
    </location>
</feature>
<organism evidence="7 8">
    <name type="scientific">Thraustotheca clavata</name>
    <dbReference type="NCBI Taxonomy" id="74557"/>
    <lineage>
        <taxon>Eukaryota</taxon>
        <taxon>Sar</taxon>
        <taxon>Stramenopiles</taxon>
        <taxon>Oomycota</taxon>
        <taxon>Saprolegniomycetes</taxon>
        <taxon>Saprolegniales</taxon>
        <taxon>Achlyaceae</taxon>
        <taxon>Thraustotheca</taxon>
    </lineage>
</organism>
<dbReference type="Proteomes" id="UP000243217">
    <property type="component" value="Unassembled WGS sequence"/>
</dbReference>
<evidence type="ECO:0000256" key="4">
    <source>
        <dbReference type="ARBA" id="ARBA00022989"/>
    </source>
</evidence>
<evidence type="ECO:0000313" key="8">
    <source>
        <dbReference type="Proteomes" id="UP000243217"/>
    </source>
</evidence>
<proteinExistence type="inferred from homology"/>
<feature type="transmembrane region" description="Helical" evidence="6">
    <location>
        <begin position="181"/>
        <end position="203"/>
    </location>
</feature>
<feature type="transmembrane region" description="Helical" evidence="6">
    <location>
        <begin position="69"/>
        <end position="92"/>
    </location>
</feature>
<comment type="similarity">
    <text evidence="2">Belongs to the multi antimicrobial extrusion (MATE) (TC 2.A.66.1) family.</text>
</comment>
<evidence type="ECO:0000256" key="3">
    <source>
        <dbReference type="ARBA" id="ARBA00022692"/>
    </source>
</evidence>
<keyword evidence="3 6" id="KW-0812">Transmembrane</keyword>
<reference evidence="7 8" key="1">
    <citation type="journal article" date="2014" name="Genome Biol. Evol.">
        <title>The secreted proteins of Achlya hypogyna and Thraustotheca clavata identify the ancestral oomycete secretome and reveal gene acquisitions by horizontal gene transfer.</title>
        <authorList>
            <person name="Misner I."/>
            <person name="Blouin N."/>
            <person name="Leonard G."/>
            <person name="Richards T.A."/>
            <person name="Lane C.E."/>
        </authorList>
    </citation>
    <scope>NUCLEOTIDE SEQUENCE [LARGE SCALE GENOMIC DNA]</scope>
    <source>
        <strain evidence="7 8">ATCC 34112</strain>
    </source>
</reference>
<dbReference type="GO" id="GO:0015297">
    <property type="term" value="F:antiporter activity"/>
    <property type="evidence" value="ECO:0007669"/>
    <property type="project" value="InterPro"/>
</dbReference>
<dbReference type="STRING" id="74557.A0A1W0A7T7"/>
<keyword evidence="5 6" id="KW-0472">Membrane</keyword>
<comment type="caution">
    <text evidence="7">The sequence shown here is derived from an EMBL/GenBank/DDBJ whole genome shotgun (WGS) entry which is preliminary data.</text>
</comment>
<dbReference type="EMBL" id="JNBS01000360">
    <property type="protein sequence ID" value="OQS06288.1"/>
    <property type="molecule type" value="Genomic_DNA"/>
</dbReference>
<dbReference type="Pfam" id="PF01554">
    <property type="entry name" value="MatE"/>
    <property type="match status" value="2"/>
</dbReference>
<keyword evidence="4 6" id="KW-1133">Transmembrane helix</keyword>
<evidence type="ECO:0000256" key="6">
    <source>
        <dbReference type="SAM" id="Phobius"/>
    </source>
</evidence>
<dbReference type="GO" id="GO:0042910">
    <property type="term" value="F:xenobiotic transmembrane transporter activity"/>
    <property type="evidence" value="ECO:0007669"/>
    <property type="project" value="InterPro"/>
</dbReference>
<dbReference type="GO" id="GO:1990961">
    <property type="term" value="P:xenobiotic detoxification by transmembrane export across the plasma membrane"/>
    <property type="evidence" value="ECO:0007669"/>
    <property type="project" value="InterPro"/>
</dbReference>
<evidence type="ECO:0000256" key="2">
    <source>
        <dbReference type="ARBA" id="ARBA00010199"/>
    </source>
</evidence>
<dbReference type="GO" id="GO:0016020">
    <property type="term" value="C:membrane"/>
    <property type="evidence" value="ECO:0007669"/>
    <property type="project" value="UniProtKB-SubCell"/>
</dbReference>
<feature type="transmembrane region" description="Helical" evidence="6">
    <location>
        <begin position="146"/>
        <end position="169"/>
    </location>
</feature>
<feature type="transmembrane region" description="Helical" evidence="6">
    <location>
        <begin position="443"/>
        <end position="464"/>
    </location>
</feature>
<name>A0A1W0A7T7_9STRA</name>
<protein>
    <submittedName>
        <fullName evidence="7">Multidrug/Oligosaccharidyl-lipid/Polysaccharide (MOP) Flippase Superfamily</fullName>
    </submittedName>
</protein>
<feature type="transmembrane region" description="Helical" evidence="6">
    <location>
        <begin position="35"/>
        <end position="57"/>
    </location>
</feature>
<dbReference type="OrthoDB" id="2126698at2759"/>
<dbReference type="CDD" id="cd13132">
    <property type="entry name" value="MATE_eukaryotic"/>
    <property type="match status" value="1"/>
</dbReference>
<dbReference type="InterPro" id="IPR002528">
    <property type="entry name" value="MATE_fam"/>
</dbReference>
<dbReference type="InterPro" id="IPR045069">
    <property type="entry name" value="MATE_euk"/>
</dbReference>
<dbReference type="PANTHER" id="PTHR11206">
    <property type="entry name" value="MULTIDRUG RESISTANCE PROTEIN"/>
    <property type="match status" value="1"/>
</dbReference>
<feature type="transmembrane region" description="Helical" evidence="6">
    <location>
        <begin position="283"/>
        <end position="304"/>
    </location>
</feature>